<dbReference type="WBParaSite" id="jg4565">
    <property type="protein sequence ID" value="jg4565"/>
    <property type="gene ID" value="jg4565"/>
</dbReference>
<accession>A0A915EC22</accession>
<protein>
    <submittedName>
        <fullName evidence="2">Uncharacterized protein</fullName>
    </submittedName>
</protein>
<organism evidence="1 2">
    <name type="scientific">Ditylenchus dipsaci</name>
    <dbReference type="NCBI Taxonomy" id="166011"/>
    <lineage>
        <taxon>Eukaryota</taxon>
        <taxon>Metazoa</taxon>
        <taxon>Ecdysozoa</taxon>
        <taxon>Nematoda</taxon>
        <taxon>Chromadorea</taxon>
        <taxon>Rhabditida</taxon>
        <taxon>Tylenchina</taxon>
        <taxon>Tylenchomorpha</taxon>
        <taxon>Sphaerularioidea</taxon>
        <taxon>Anguinidae</taxon>
        <taxon>Anguininae</taxon>
        <taxon>Ditylenchus</taxon>
    </lineage>
</organism>
<reference evidence="2" key="1">
    <citation type="submission" date="2022-11" db="UniProtKB">
        <authorList>
            <consortium name="WormBaseParasite"/>
        </authorList>
    </citation>
    <scope>IDENTIFICATION</scope>
</reference>
<dbReference type="AlphaFoldDB" id="A0A915EC22"/>
<proteinExistence type="predicted"/>
<sequence length="141" mass="15717">MDTSRGIMKNIEELKAAFRNIRLWDSKQLSIVIGCTSQGIFLRIRNALECSARSCSSPSKSNSLVSNDHTNANDVFSLPKISYVDKSTQCNTVADVNSVFCGSLFSHLYRFKPNRHIKCIQCSNISFFGGQGEYQSSGPFF</sequence>
<evidence type="ECO:0000313" key="1">
    <source>
        <dbReference type="Proteomes" id="UP000887574"/>
    </source>
</evidence>
<dbReference type="Proteomes" id="UP000887574">
    <property type="component" value="Unplaced"/>
</dbReference>
<name>A0A915EC22_9BILA</name>
<evidence type="ECO:0000313" key="2">
    <source>
        <dbReference type="WBParaSite" id="jg4565"/>
    </source>
</evidence>
<keyword evidence="1" id="KW-1185">Reference proteome</keyword>